<keyword evidence="5" id="KW-0433">Leucine-rich repeat</keyword>
<keyword evidence="4" id="KW-0963">Cytoplasm</keyword>
<evidence type="ECO:0000256" key="1">
    <source>
        <dbReference type="ARBA" id="ARBA00002074"/>
    </source>
</evidence>
<dbReference type="SUPFAM" id="SSF52058">
    <property type="entry name" value="L domain-like"/>
    <property type="match status" value="1"/>
</dbReference>
<evidence type="ECO:0000259" key="13">
    <source>
        <dbReference type="Pfam" id="PF00931"/>
    </source>
</evidence>
<dbReference type="InterPro" id="IPR044974">
    <property type="entry name" value="Disease_R_plants"/>
</dbReference>
<dbReference type="AlphaFoldDB" id="A0ABD1H9C0"/>
<evidence type="ECO:0000256" key="3">
    <source>
        <dbReference type="ARBA" id="ARBA00008894"/>
    </source>
</evidence>
<feature type="transmembrane region" description="Helical" evidence="11">
    <location>
        <begin position="291"/>
        <end position="312"/>
    </location>
</feature>
<comment type="caution">
    <text evidence="16">The sequence shown here is derived from an EMBL/GenBank/DDBJ whole genome shotgun (WGS) entry which is preliminary data.</text>
</comment>
<gene>
    <name evidence="16" type="ORF">AAHA92_13765</name>
</gene>
<keyword evidence="6" id="KW-0381">Hypersensitive response</keyword>
<comment type="similarity">
    <text evidence="3">Belongs to the disease resistance NB-LRR family.</text>
</comment>
<dbReference type="InterPro" id="IPR002182">
    <property type="entry name" value="NB-ARC"/>
</dbReference>
<dbReference type="Gene3D" id="1.10.10.10">
    <property type="entry name" value="Winged helix-like DNA-binding domain superfamily/Winged helix DNA-binding domain"/>
    <property type="match status" value="1"/>
</dbReference>
<keyword evidence="9" id="KW-0611">Plant defense</keyword>
<feature type="transmembrane region" description="Helical" evidence="11">
    <location>
        <begin position="92"/>
        <end position="112"/>
    </location>
</feature>
<evidence type="ECO:0000256" key="11">
    <source>
        <dbReference type="SAM" id="Phobius"/>
    </source>
</evidence>
<evidence type="ECO:0000256" key="5">
    <source>
        <dbReference type="ARBA" id="ARBA00022614"/>
    </source>
</evidence>
<evidence type="ECO:0000256" key="2">
    <source>
        <dbReference type="ARBA" id="ARBA00004496"/>
    </source>
</evidence>
<dbReference type="SUPFAM" id="SSF52540">
    <property type="entry name" value="P-loop containing nucleoside triphosphate hydrolases"/>
    <property type="match status" value="1"/>
</dbReference>
<keyword evidence="17" id="KW-1185">Reference proteome</keyword>
<dbReference type="FunFam" id="1.10.10.10:FF:000322">
    <property type="entry name" value="Probable disease resistance protein At1g63360"/>
    <property type="match status" value="1"/>
</dbReference>
<evidence type="ECO:0000259" key="15">
    <source>
        <dbReference type="Pfam" id="PF23598"/>
    </source>
</evidence>
<feature type="domain" description="NB-ARC" evidence="13">
    <location>
        <begin position="406"/>
        <end position="577"/>
    </location>
</feature>
<keyword evidence="7" id="KW-0677">Repeat</keyword>
<dbReference type="InterPro" id="IPR032675">
    <property type="entry name" value="LRR_dom_sf"/>
</dbReference>
<evidence type="ECO:0000256" key="7">
    <source>
        <dbReference type="ARBA" id="ARBA00022737"/>
    </source>
</evidence>
<dbReference type="Pfam" id="PF00931">
    <property type="entry name" value="NB-ARC"/>
    <property type="match status" value="1"/>
</dbReference>
<dbReference type="Proteomes" id="UP001567538">
    <property type="component" value="Unassembled WGS sequence"/>
</dbReference>
<name>A0ABD1H9C0_SALDI</name>
<keyword evidence="12" id="KW-0732">Signal</keyword>
<dbReference type="GO" id="GO:0051607">
    <property type="term" value="P:defense response to virus"/>
    <property type="evidence" value="ECO:0007669"/>
    <property type="project" value="UniProtKB-ARBA"/>
</dbReference>
<evidence type="ECO:0000256" key="12">
    <source>
        <dbReference type="SAM" id="SignalP"/>
    </source>
</evidence>
<protein>
    <submittedName>
        <fullName evidence="16">Uncharacterized protein</fullName>
    </submittedName>
</protein>
<feature type="domain" description="Disease resistance protein winged helix" evidence="14">
    <location>
        <begin position="659"/>
        <end position="729"/>
    </location>
</feature>
<evidence type="ECO:0000313" key="17">
    <source>
        <dbReference type="Proteomes" id="UP001567538"/>
    </source>
</evidence>
<evidence type="ECO:0000256" key="8">
    <source>
        <dbReference type="ARBA" id="ARBA00022741"/>
    </source>
</evidence>
<feature type="domain" description="Disease resistance R13L4/SHOC-2-like LRR" evidence="15">
    <location>
        <begin position="782"/>
        <end position="1088"/>
    </location>
</feature>
<dbReference type="EMBL" id="JBEAFC010000006">
    <property type="protein sequence ID" value="KAL1553039.1"/>
    <property type="molecule type" value="Genomic_DNA"/>
</dbReference>
<evidence type="ECO:0000256" key="4">
    <source>
        <dbReference type="ARBA" id="ARBA00022490"/>
    </source>
</evidence>
<dbReference type="PRINTS" id="PR00364">
    <property type="entry name" value="DISEASERSIST"/>
</dbReference>
<evidence type="ECO:0000259" key="14">
    <source>
        <dbReference type="Pfam" id="PF23559"/>
    </source>
</evidence>
<evidence type="ECO:0000256" key="6">
    <source>
        <dbReference type="ARBA" id="ARBA00022667"/>
    </source>
</evidence>
<keyword evidence="10" id="KW-0067">ATP-binding</keyword>
<dbReference type="InterPro" id="IPR042197">
    <property type="entry name" value="Apaf_helical"/>
</dbReference>
<dbReference type="PANTHER" id="PTHR23155:SF1152">
    <property type="entry name" value="AAA+ ATPASE DOMAIN-CONTAINING PROTEIN"/>
    <property type="match status" value="1"/>
</dbReference>
<dbReference type="InterPro" id="IPR055414">
    <property type="entry name" value="LRR_R13L4/SHOC2-like"/>
</dbReference>
<dbReference type="FunFam" id="3.40.50.300:FF:001091">
    <property type="entry name" value="Probable disease resistance protein At1g61300"/>
    <property type="match status" value="1"/>
</dbReference>
<feature type="chain" id="PRO_5044745321" evidence="12">
    <location>
        <begin position="17"/>
        <end position="1128"/>
    </location>
</feature>
<comment type="subcellular location">
    <subcellularLocation>
        <location evidence="2">Cytoplasm</location>
    </subcellularLocation>
</comment>
<dbReference type="GO" id="GO:0009626">
    <property type="term" value="P:plant-type hypersensitive response"/>
    <property type="evidence" value="ECO:0007669"/>
    <property type="project" value="UniProtKB-KW"/>
</dbReference>
<evidence type="ECO:0000256" key="9">
    <source>
        <dbReference type="ARBA" id="ARBA00022821"/>
    </source>
</evidence>
<dbReference type="Gene3D" id="3.40.50.300">
    <property type="entry name" value="P-loop containing nucleotide triphosphate hydrolases"/>
    <property type="match status" value="1"/>
</dbReference>
<dbReference type="InterPro" id="IPR036388">
    <property type="entry name" value="WH-like_DNA-bd_sf"/>
</dbReference>
<sequence>MSAYAALVSLLRLVQTSLDPGRPLIFDNRNQLHSLNEKVIFFLDFLDNSSNYNSTQISELEKKIREAAYRAEDLLESQLSGILGTASRRLRVLMVMTMINFLYSFLMLRNWIHVSLPQLLPDWIIIFTLRIFIPAIASIAICTILAFILNLALKESNLSEIDGSRAQETHYLHLVLYDLDVMVKEVVRIKETRGHDPDMSASASLLSLRGILDGILESGEMRIPHNRAQLKSLHGKVTSLLDFLGNTLAKSDLKILEAAIADSVYKAQQLVEFQIPAQFFLDRDRRRFLKLMRSILLVTFSSVSASVILAINPDRTQLMMGWAIAVVLSAVVALLTMVLKAKDTNVMKENHELGLVIDDLDIIVKDVTNIKDACGDSQNLPTDAAAASSTKRNLAGSGKNIVVGLERDMEQIKARLMQDSSKLEVISIVGMGGIGKTTLATQVYNDPDIAHHFDTRAWVTISQEYSLRNVLLALYDSAKIITDKEKHEDCDELALDLHKELMFRRYLIVIDDVWDKEIWVFMSRYFPENCNRSRVLLTSRLSNVASYPDPGSPLHHMQCLNEDKSWYLLCENVFGAEICPVELESIGREIARGCRGLPLAILVIGGLLYKEKKSLVWREVAENLNFKLRQIEDQCLEILGLSYNHLPHHLRPCFLYMGVFLRDSEIPVSRLISLWEAEGFLKTCTSKSLEVVGEDYLKDLIDRNLILACKRSCNGKLRTCGIHDLLRDFCVENASKENFFHVMDGGGYITRVLPEQTPRRLSVRPDALQVIARHDLISSYYHIRSFLCTASELVKHPSALDLVFPYLRVLDVLELHFGEFPHQIVKLGRLRYLAFHCDGPLPPSMSKLLSLETIVHHHCSTSKYPILPRVIWSMPNLRHIYMKPGCYLPNPVNYQLPWKSFILEHLQTLVGVSNFKWSKCIVKSIPYLKKLSVSYDVPSCVDWSGYQLESLVNLHKLEKLKITVEHHLSESAMHPPKLAFPQNLERITLSGCRIPWESMRSAGALPNLQVLKLRNFACQGPVWEPVEGEFCQLMHLLVEDSDLEHWKSNDAHFPRLQRLILRQCNKLREVPFSMGDIATLERMELVGCSFSAVTAARKILDEQQYLGNDDLKIHIEETSCSLANEFFI</sequence>
<evidence type="ECO:0000256" key="10">
    <source>
        <dbReference type="ARBA" id="ARBA00022840"/>
    </source>
</evidence>
<feature type="transmembrane region" description="Helical" evidence="11">
    <location>
        <begin position="318"/>
        <end position="339"/>
    </location>
</feature>
<dbReference type="Pfam" id="PF23598">
    <property type="entry name" value="LRR_14"/>
    <property type="match status" value="1"/>
</dbReference>
<organism evidence="16 17">
    <name type="scientific">Salvia divinorum</name>
    <name type="common">Maria pastora</name>
    <name type="synonym">Diviner's sage</name>
    <dbReference type="NCBI Taxonomy" id="28513"/>
    <lineage>
        <taxon>Eukaryota</taxon>
        <taxon>Viridiplantae</taxon>
        <taxon>Streptophyta</taxon>
        <taxon>Embryophyta</taxon>
        <taxon>Tracheophyta</taxon>
        <taxon>Spermatophyta</taxon>
        <taxon>Magnoliopsida</taxon>
        <taxon>eudicotyledons</taxon>
        <taxon>Gunneridae</taxon>
        <taxon>Pentapetalae</taxon>
        <taxon>asterids</taxon>
        <taxon>lamiids</taxon>
        <taxon>Lamiales</taxon>
        <taxon>Lamiaceae</taxon>
        <taxon>Nepetoideae</taxon>
        <taxon>Mentheae</taxon>
        <taxon>Salviinae</taxon>
        <taxon>Salvia</taxon>
        <taxon>Salvia subgen. Calosphace</taxon>
    </lineage>
</organism>
<dbReference type="GO" id="GO:0005524">
    <property type="term" value="F:ATP binding"/>
    <property type="evidence" value="ECO:0007669"/>
    <property type="project" value="UniProtKB-KW"/>
</dbReference>
<dbReference type="Gene3D" id="3.80.10.10">
    <property type="entry name" value="Ribonuclease Inhibitor"/>
    <property type="match status" value="1"/>
</dbReference>
<feature type="signal peptide" evidence="12">
    <location>
        <begin position="1"/>
        <end position="16"/>
    </location>
</feature>
<keyword evidence="11" id="KW-0812">Transmembrane</keyword>
<dbReference type="InterPro" id="IPR027417">
    <property type="entry name" value="P-loop_NTPase"/>
</dbReference>
<accession>A0ABD1H9C0</accession>
<keyword evidence="11" id="KW-0472">Membrane</keyword>
<dbReference type="InterPro" id="IPR058922">
    <property type="entry name" value="WHD_DRP"/>
</dbReference>
<evidence type="ECO:0000313" key="16">
    <source>
        <dbReference type="EMBL" id="KAL1553039.1"/>
    </source>
</evidence>
<dbReference type="Gene3D" id="1.10.8.430">
    <property type="entry name" value="Helical domain of apoptotic protease-activating factors"/>
    <property type="match status" value="1"/>
</dbReference>
<dbReference type="PANTHER" id="PTHR23155">
    <property type="entry name" value="DISEASE RESISTANCE PROTEIN RP"/>
    <property type="match status" value="1"/>
</dbReference>
<keyword evidence="8" id="KW-0547">Nucleotide-binding</keyword>
<reference evidence="16 17" key="1">
    <citation type="submission" date="2024-06" db="EMBL/GenBank/DDBJ databases">
        <title>A chromosome level genome sequence of Diviner's sage (Salvia divinorum).</title>
        <authorList>
            <person name="Ford S.A."/>
            <person name="Ro D.-K."/>
            <person name="Ness R.W."/>
            <person name="Phillips M.A."/>
        </authorList>
    </citation>
    <scope>NUCLEOTIDE SEQUENCE [LARGE SCALE GENOMIC DNA]</scope>
    <source>
        <strain evidence="16">SAF-2024a</strain>
        <tissue evidence="16">Leaf</tissue>
    </source>
</reference>
<comment type="function">
    <text evidence="1">Confers resistance to late blight (Phytophthora infestans) races carrying the avirulence gene Avr1. Resistance proteins guard the plant against pathogens that contain an appropriate avirulence protein via an indirect interaction with this avirulence protein. That triggers a defense system including the hypersensitive response, which restricts the pathogen growth.</text>
</comment>
<dbReference type="Pfam" id="PF23559">
    <property type="entry name" value="WHD_DRP"/>
    <property type="match status" value="1"/>
</dbReference>
<dbReference type="Gene3D" id="1.20.5.4130">
    <property type="match status" value="2"/>
</dbReference>
<proteinExistence type="inferred from homology"/>
<feature type="transmembrane region" description="Helical" evidence="11">
    <location>
        <begin position="124"/>
        <end position="149"/>
    </location>
</feature>
<dbReference type="GO" id="GO:0005737">
    <property type="term" value="C:cytoplasm"/>
    <property type="evidence" value="ECO:0007669"/>
    <property type="project" value="UniProtKB-SubCell"/>
</dbReference>
<keyword evidence="11" id="KW-1133">Transmembrane helix</keyword>